<dbReference type="EMBL" id="BCMM01000008">
    <property type="protein sequence ID" value="GAQ61807.1"/>
    <property type="molecule type" value="Genomic_DNA"/>
</dbReference>
<keyword evidence="1" id="KW-0472">Membrane</keyword>
<keyword evidence="1" id="KW-0812">Transmembrane</keyword>
<dbReference type="Pfam" id="PF18969">
    <property type="entry name" value="DUF5708"/>
    <property type="match status" value="1"/>
</dbReference>
<organism evidence="2 3">
    <name type="scientific">Streptomyces scabiei</name>
    <dbReference type="NCBI Taxonomy" id="1930"/>
    <lineage>
        <taxon>Bacteria</taxon>
        <taxon>Bacillati</taxon>
        <taxon>Actinomycetota</taxon>
        <taxon>Actinomycetes</taxon>
        <taxon>Kitasatosporales</taxon>
        <taxon>Streptomycetaceae</taxon>
        <taxon>Streptomyces</taxon>
    </lineage>
</organism>
<comment type="caution">
    <text evidence="2">The sequence shown here is derived from an EMBL/GenBank/DDBJ whole genome shotgun (WGS) entry which is preliminary data.</text>
</comment>
<keyword evidence="1" id="KW-1133">Transmembrane helix</keyword>
<dbReference type="InterPro" id="IPR043762">
    <property type="entry name" value="DUF5708"/>
</dbReference>
<evidence type="ECO:0000313" key="3">
    <source>
        <dbReference type="Proteomes" id="UP000067448"/>
    </source>
</evidence>
<name>A0A124C3M8_STRSC</name>
<protein>
    <submittedName>
        <fullName evidence="2">Uncharacterized protein</fullName>
    </submittedName>
</protein>
<feature type="transmembrane region" description="Helical" evidence="1">
    <location>
        <begin position="7"/>
        <end position="25"/>
    </location>
</feature>
<dbReference type="RefSeq" id="WP_059079678.1">
    <property type="nucleotide sequence ID" value="NZ_BCMM01000008.1"/>
</dbReference>
<feature type="transmembrane region" description="Helical" evidence="1">
    <location>
        <begin position="37"/>
        <end position="55"/>
    </location>
</feature>
<evidence type="ECO:0000313" key="2">
    <source>
        <dbReference type="EMBL" id="GAQ61807.1"/>
    </source>
</evidence>
<reference evidence="3" key="1">
    <citation type="submission" date="2015-11" db="EMBL/GenBank/DDBJ databases">
        <authorList>
            <consortium name="Cross-ministerial Strategic Innovation Promotion Program (SIP) consortium"/>
            <person name="Tomihama T."/>
            <person name="Ikenaga M."/>
            <person name="Sakai M."/>
            <person name="Okubo T."/>
            <person name="Ikeda S."/>
        </authorList>
    </citation>
    <scope>NUCLEOTIDE SEQUENCE [LARGE SCALE GENOMIC DNA]</scope>
    <source>
        <strain evidence="3">S58</strain>
    </source>
</reference>
<proteinExistence type="predicted"/>
<dbReference type="OrthoDB" id="3298667at2"/>
<reference evidence="2 3" key="2">
    <citation type="journal article" date="2016" name="Genome Announc.">
        <title>Draft Genome Sequences of Streptomyces scabiei S58, Streptomyces turgidiscabies T45, and Streptomyces acidiscabies a10, the Pathogens of Potato Common Scab, Isolated in Japan.</title>
        <authorList>
            <person name="Tomihama T."/>
            <person name="Nishi Y."/>
            <person name="Sakai M."/>
            <person name="Ikenaga M."/>
            <person name="Okubo T."/>
            <person name="Ikeda S."/>
        </authorList>
    </citation>
    <scope>NUCLEOTIDE SEQUENCE [LARGE SCALE GENOMIC DNA]</scope>
    <source>
        <strain evidence="2 3">S58</strain>
    </source>
</reference>
<evidence type="ECO:0000256" key="1">
    <source>
        <dbReference type="SAM" id="Phobius"/>
    </source>
</evidence>
<gene>
    <name evidence="2" type="ORF">SsS58_02161</name>
</gene>
<sequence length="62" mass="6278">MNSAIKALAGGGITFVVGLALWMLTGDIETPVVTLTKLGVVLMALGALEVVYGLYKGVVGGK</sequence>
<dbReference type="AlphaFoldDB" id="A0A124C3M8"/>
<accession>A0A124C3M8</accession>
<reference evidence="3" key="3">
    <citation type="submission" date="2016-02" db="EMBL/GenBank/DDBJ databases">
        <title>Draft genome of pathogenic Streptomyces sp. in Japan.</title>
        <authorList>
            <person name="Tomihama T."/>
            <person name="Ikenaga M."/>
            <person name="Sakai M."/>
            <person name="Okubo T."/>
            <person name="Ikeda S."/>
        </authorList>
    </citation>
    <scope>NUCLEOTIDE SEQUENCE [LARGE SCALE GENOMIC DNA]</scope>
    <source>
        <strain evidence="3">S58</strain>
    </source>
</reference>
<dbReference type="Proteomes" id="UP000067448">
    <property type="component" value="Unassembled WGS sequence"/>
</dbReference>